<gene>
    <name evidence="3 4" type="primary">rpiA</name>
    <name evidence="4" type="ORF">FJU11_03030</name>
</gene>
<comment type="function">
    <text evidence="3">Catalyzes the reversible conversion of ribose-5-phosphate to ribulose 5-phosphate.</text>
</comment>
<dbReference type="PANTHER" id="PTHR43748">
    <property type="entry name" value="RIBOSE-5-PHOSPHATE ISOMERASE 3, CHLOROPLASTIC-RELATED"/>
    <property type="match status" value="1"/>
</dbReference>
<comment type="subunit">
    <text evidence="3">Homodimer.</text>
</comment>
<dbReference type="RefSeq" id="WP_141165549.1">
    <property type="nucleotide sequence ID" value="NZ_VHLH01000004.1"/>
</dbReference>
<organism evidence="4 5">
    <name type="scientific">Pararhizobium mangrovi</name>
    <dbReference type="NCBI Taxonomy" id="2590452"/>
    <lineage>
        <taxon>Bacteria</taxon>
        <taxon>Pseudomonadati</taxon>
        <taxon>Pseudomonadota</taxon>
        <taxon>Alphaproteobacteria</taxon>
        <taxon>Hyphomicrobiales</taxon>
        <taxon>Rhizobiaceae</taxon>
        <taxon>Rhizobium/Agrobacterium group</taxon>
        <taxon>Pararhizobium</taxon>
    </lineage>
</organism>
<feature type="binding site" evidence="3">
    <location>
        <begin position="28"/>
        <end position="31"/>
    </location>
    <ligand>
        <name>substrate</name>
    </ligand>
</feature>
<dbReference type="AlphaFoldDB" id="A0A506UC69"/>
<dbReference type="EMBL" id="VHLH01000004">
    <property type="protein sequence ID" value="TPW31188.1"/>
    <property type="molecule type" value="Genomic_DNA"/>
</dbReference>
<evidence type="ECO:0000313" key="4">
    <source>
        <dbReference type="EMBL" id="TPW31188.1"/>
    </source>
</evidence>
<dbReference type="UniPathway" id="UPA00115">
    <property type="reaction ID" value="UER00412"/>
</dbReference>
<dbReference type="GO" id="GO:0009052">
    <property type="term" value="P:pentose-phosphate shunt, non-oxidative branch"/>
    <property type="evidence" value="ECO:0007669"/>
    <property type="project" value="UniProtKB-UniRule"/>
</dbReference>
<sequence>MDAETLKRQAAEAALSHVEDGMRLGIGTGSTAEAFVHLLAERVADGFSVVGVPTSERTARLCLDLGVPLRSLEEEPELDLAIDGADEVDHELRLIKGGGGALLREKIVAAASRAMVVIADEGKLVDTLGAFPLPIEVNPFGLSATRIAIERAAERCGLSGDVTVRIGGDGAPFETDGGHYILDGAFARIPNPEGLSSALYTIPGVVEHGIFLSMTSAAIVAGEQGVRTLTPQRHEQEH</sequence>
<proteinExistence type="inferred from homology"/>
<dbReference type="GO" id="GO:0004751">
    <property type="term" value="F:ribose-5-phosphate isomerase activity"/>
    <property type="evidence" value="ECO:0007669"/>
    <property type="project" value="UniProtKB-UniRule"/>
</dbReference>
<keyword evidence="2 3" id="KW-0413">Isomerase</keyword>
<dbReference type="InterPro" id="IPR004788">
    <property type="entry name" value="Ribose5P_isomerase_type_A"/>
</dbReference>
<comment type="pathway">
    <text evidence="3">Carbohydrate degradation; pentose phosphate pathway; D-ribose 5-phosphate from D-ribulose 5-phosphate (non-oxidative stage): step 1/1.</text>
</comment>
<feature type="binding site" evidence="3">
    <location>
        <begin position="96"/>
        <end position="99"/>
    </location>
    <ligand>
        <name>substrate</name>
    </ligand>
</feature>
<dbReference type="PANTHER" id="PTHR43748:SF3">
    <property type="entry name" value="RIBOSE-5-PHOSPHATE ISOMERASE 3, CHLOROPLASTIC-RELATED"/>
    <property type="match status" value="1"/>
</dbReference>
<name>A0A506UC69_9HYPH</name>
<feature type="active site" description="Proton acceptor" evidence="3">
    <location>
        <position position="105"/>
    </location>
</feature>
<dbReference type="SUPFAM" id="SSF100950">
    <property type="entry name" value="NagB/RpiA/CoA transferase-like"/>
    <property type="match status" value="1"/>
</dbReference>
<dbReference type="HAMAP" id="MF_00170">
    <property type="entry name" value="Rib_5P_isom_A"/>
    <property type="match status" value="1"/>
</dbReference>
<dbReference type="SUPFAM" id="SSF75445">
    <property type="entry name" value="D-ribose-5-phosphate isomerase (RpiA), lid domain"/>
    <property type="match status" value="1"/>
</dbReference>
<feature type="binding site" evidence="3">
    <location>
        <position position="123"/>
    </location>
    <ligand>
        <name>substrate</name>
    </ligand>
</feature>
<evidence type="ECO:0000256" key="1">
    <source>
        <dbReference type="ARBA" id="ARBA00001713"/>
    </source>
</evidence>
<dbReference type="InterPro" id="IPR050262">
    <property type="entry name" value="Ribose-5P_isomerase"/>
</dbReference>
<feature type="binding site" evidence="3">
    <location>
        <begin position="83"/>
        <end position="86"/>
    </location>
    <ligand>
        <name>substrate</name>
    </ligand>
</feature>
<evidence type="ECO:0000313" key="5">
    <source>
        <dbReference type="Proteomes" id="UP000320314"/>
    </source>
</evidence>
<protein>
    <recommendedName>
        <fullName evidence="3">Ribose-5-phosphate isomerase A</fullName>
        <ecNumber evidence="3">5.3.1.6</ecNumber>
    </recommendedName>
    <alternativeName>
        <fullName evidence="3">Phosphoriboisomerase A</fullName>
        <shortName evidence="3">PRI</shortName>
    </alternativeName>
</protein>
<dbReference type="InterPro" id="IPR037171">
    <property type="entry name" value="NagB/RpiA_transferase-like"/>
</dbReference>
<evidence type="ECO:0000256" key="3">
    <source>
        <dbReference type="HAMAP-Rule" id="MF_00170"/>
    </source>
</evidence>
<dbReference type="Pfam" id="PF06026">
    <property type="entry name" value="Rib_5-P_isom_A"/>
    <property type="match status" value="1"/>
</dbReference>
<comment type="caution">
    <text evidence="4">The sequence shown here is derived from an EMBL/GenBank/DDBJ whole genome shotgun (WGS) entry which is preliminary data.</text>
</comment>
<dbReference type="NCBIfam" id="TIGR00021">
    <property type="entry name" value="rpiA"/>
    <property type="match status" value="1"/>
</dbReference>
<dbReference type="Gene3D" id="3.40.50.1360">
    <property type="match status" value="1"/>
</dbReference>
<dbReference type="Proteomes" id="UP000320314">
    <property type="component" value="Unassembled WGS sequence"/>
</dbReference>
<reference evidence="4 5" key="1">
    <citation type="submission" date="2019-06" db="EMBL/GenBank/DDBJ databases">
        <authorList>
            <person name="Li M."/>
        </authorList>
    </citation>
    <scope>NUCLEOTIDE SEQUENCE [LARGE SCALE GENOMIC DNA]</scope>
    <source>
        <strain evidence="4 5">BGMRC6574</strain>
    </source>
</reference>
<comment type="catalytic activity">
    <reaction evidence="1 3">
        <text>aldehydo-D-ribose 5-phosphate = D-ribulose 5-phosphate</text>
        <dbReference type="Rhea" id="RHEA:14657"/>
        <dbReference type="ChEBI" id="CHEBI:58121"/>
        <dbReference type="ChEBI" id="CHEBI:58273"/>
        <dbReference type="EC" id="5.3.1.6"/>
    </reaction>
</comment>
<dbReference type="FunFam" id="3.40.50.1360:FF:000001">
    <property type="entry name" value="Ribose-5-phosphate isomerase A"/>
    <property type="match status" value="1"/>
</dbReference>
<evidence type="ECO:0000256" key="2">
    <source>
        <dbReference type="ARBA" id="ARBA00023235"/>
    </source>
</evidence>
<comment type="similarity">
    <text evidence="3">Belongs to the ribose 5-phosphate isomerase family.</text>
</comment>
<accession>A0A506UC69</accession>
<dbReference type="EC" id="5.3.1.6" evidence="3"/>
<dbReference type="InterPro" id="IPR020672">
    <property type="entry name" value="Ribose5P_isomerase_typA_subgr"/>
</dbReference>
<dbReference type="OrthoDB" id="5870696at2"/>
<keyword evidence="5" id="KW-1185">Reference proteome</keyword>
<dbReference type="NCBIfam" id="NF001924">
    <property type="entry name" value="PRK00702.1"/>
    <property type="match status" value="1"/>
</dbReference>
<dbReference type="Gene3D" id="3.30.70.260">
    <property type="match status" value="1"/>
</dbReference>
<dbReference type="CDD" id="cd01398">
    <property type="entry name" value="RPI_A"/>
    <property type="match status" value="1"/>
</dbReference>